<accession>A0AAE1E528</accession>
<dbReference type="InterPro" id="IPR013320">
    <property type="entry name" value="ConA-like_dom_sf"/>
</dbReference>
<dbReference type="AlphaFoldDB" id="A0AAE1E528"/>
<dbReference type="InterPro" id="IPR051560">
    <property type="entry name" value="MAM_domain-containing"/>
</dbReference>
<protein>
    <submittedName>
        <fullName evidence="1">Uncharacterized protein</fullName>
    </submittedName>
</protein>
<dbReference type="Gene3D" id="2.60.120.200">
    <property type="match status" value="1"/>
</dbReference>
<dbReference type="Proteomes" id="UP001283361">
    <property type="component" value="Unassembled WGS sequence"/>
</dbReference>
<evidence type="ECO:0000313" key="1">
    <source>
        <dbReference type="EMBL" id="KAK3794521.1"/>
    </source>
</evidence>
<gene>
    <name evidence="1" type="ORF">RRG08_003672</name>
</gene>
<proteinExistence type="predicted"/>
<dbReference type="PANTHER" id="PTHR23282:SF101">
    <property type="entry name" value="MAM DOMAIN-CONTAINING PROTEIN"/>
    <property type="match status" value="1"/>
</dbReference>
<keyword evidence="2" id="KW-1185">Reference proteome</keyword>
<dbReference type="SUPFAM" id="SSF49899">
    <property type="entry name" value="Concanavalin A-like lectins/glucanases"/>
    <property type="match status" value="1"/>
</dbReference>
<comment type="caution">
    <text evidence="1">The sequence shown here is derived from an EMBL/GenBank/DDBJ whole genome shotgun (WGS) entry which is preliminary data.</text>
</comment>
<sequence>MGREMTIPRHPSTHKIILKATGEDQEFVAIDDIEVRDSECPFRGNTYFEDGSVLYHHEEGSDFQWIVTSSDTFKRIDIVDHASEAKSGHYALAHFEGQKEGTSARLVSPTSSEEKFHHVVFEATAGTELTGYIALDDILVSDPSCIGPSLFDSSFEDQDMCMWTHATDLDFRLQVLQIGQEPSQWAPETDHAGRDCF</sequence>
<reference evidence="1" key="1">
    <citation type="journal article" date="2023" name="G3 (Bethesda)">
        <title>A reference genome for the long-term kleptoplast-retaining sea slug Elysia crispata morphotype clarki.</title>
        <authorList>
            <person name="Eastman K.E."/>
            <person name="Pendleton A.L."/>
            <person name="Shaikh M.A."/>
            <person name="Suttiyut T."/>
            <person name="Ogas R."/>
            <person name="Tomko P."/>
            <person name="Gavelis G."/>
            <person name="Widhalm J.R."/>
            <person name="Wisecaver J.H."/>
        </authorList>
    </citation>
    <scope>NUCLEOTIDE SEQUENCE</scope>
    <source>
        <strain evidence="1">ECLA1</strain>
    </source>
</reference>
<dbReference type="PANTHER" id="PTHR23282">
    <property type="entry name" value="APICAL ENDOSOMAL GLYCOPROTEIN PRECURSOR"/>
    <property type="match status" value="1"/>
</dbReference>
<dbReference type="EMBL" id="JAWDGP010001105">
    <property type="protein sequence ID" value="KAK3794521.1"/>
    <property type="molecule type" value="Genomic_DNA"/>
</dbReference>
<evidence type="ECO:0000313" key="2">
    <source>
        <dbReference type="Proteomes" id="UP001283361"/>
    </source>
</evidence>
<name>A0AAE1E528_9GAST</name>
<organism evidence="1 2">
    <name type="scientific">Elysia crispata</name>
    <name type="common">lettuce slug</name>
    <dbReference type="NCBI Taxonomy" id="231223"/>
    <lineage>
        <taxon>Eukaryota</taxon>
        <taxon>Metazoa</taxon>
        <taxon>Spiralia</taxon>
        <taxon>Lophotrochozoa</taxon>
        <taxon>Mollusca</taxon>
        <taxon>Gastropoda</taxon>
        <taxon>Heterobranchia</taxon>
        <taxon>Euthyneura</taxon>
        <taxon>Panpulmonata</taxon>
        <taxon>Sacoglossa</taxon>
        <taxon>Placobranchoidea</taxon>
        <taxon>Plakobranchidae</taxon>
        <taxon>Elysia</taxon>
    </lineage>
</organism>